<feature type="transmembrane region" description="Helical" evidence="4">
    <location>
        <begin position="124"/>
        <end position="146"/>
    </location>
</feature>
<accession>A0AAN9I7T5</accession>
<keyword evidence="2 4" id="KW-0472">Membrane</keyword>
<evidence type="ECO:0000256" key="4">
    <source>
        <dbReference type="SAM" id="Phobius"/>
    </source>
</evidence>
<evidence type="ECO:0000313" key="5">
    <source>
        <dbReference type="EMBL" id="KAK7268089.1"/>
    </source>
</evidence>
<dbReference type="PANTHER" id="PTHR31234">
    <property type="entry name" value="LATE EMBRYOGENESIS ABUNDANT (LEA) HYDROXYPROLINE-RICH GLYCOPROTEIN FAMILY"/>
    <property type="match status" value="1"/>
</dbReference>
<evidence type="ECO:0000256" key="2">
    <source>
        <dbReference type="ARBA" id="ARBA00023136"/>
    </source>
</evidence>
<dbReference type="EMBL" id="JAYWIO010000004">
    <property type="protein sequence ID" value="KAK7268089.1"/>
    <property type="molecule type" value="Genomic_DNA"/>
</dbReference>
<dbReference type="AlphaFoldDB" id="A0AAN9I7T5"/>
<dbReference type="GO" id="GO:0005886">
    <property type="term" value="C:plasma membrane"/>
    <property type="evidence" value="ECO:0007669"/>
    <property type="project" value="TreeGrafter"/>
</dbReference>
<evidence type="ECO:0000313" key="6">
    <source>
        <dbReference type="Proteomes" id="UP001372338"/>
    </source>
</evidence>
<keyword evidence="4" id="KW-1133">Transmembrane helix</keyword>
<keyword evidence="4" id="KW-0812">Transmembrane</keyword>
<keyword evidence="6" id="KW-1185">Reference proteome</keyword>
<organism evidence="5 6">
    <name type="scientific">Crotalaria pallida</name>
    <name type="common">Smooth rattlebox</name>
    <name type="synonym">Crotalaria striata</name>
    <dbReference type="NCBI Taxonomy" id="3830"/>
    <lineage>
        <taxon>Eukaryota</taxon>
        <taxon>Viridiplantae</taxon>
        <taxon>Streptophyta</taxon>
        <taxon>Embryophyta</taxon>
        <taxon>Tracheophyta</taxon>
        <taxon>Spermatophyta</taxon>
        <taxon>Magnoliopsida</taxon>
        <taxon>eudicotyledons</taxon>
        <taxon>Gunneridae</taxon>
        <taxon>Pentapetalae</taxon>
        <taxon>rosids</taxon>
        <taxon>fabids</taxon>
        <taxon>Fabales</taxon>
        <taxon>Fabaceae</taxon>
        <taxon>Papilionoideae</taxon>
        <taxon>50 kb inversion clade</taxon>
        <taxon>genistoids sensu lato</taxon>
        <taxon>core genistoids</taxon>
        <taxon>Crotalarieae</taxon>
        <taxon>Crotalaria</taxon>
    </lineage>
</organism>
<feature type="compositionally biased region" description="Gly residues" evidence="3">
    <location>
        <begin position="1"/>
        <end position="10"/>
    </location>
</feature>
<dbReference type="InterPro" id="IPR044839">
    <property type="entry name" value="NDR1-like"/>
</dbReference>
<dbReference type="PANTHER" id="PTHR31234:SF2">
    <property type="entry name" value="OS05G0199100 PROTEIN"/>
    <property type="match status" value="1"/>
</dbReference>
<gene>
    <name evidence="5" type="ORF">RIF29_20775</name>
</gene>
<sequence length="310" mass="33623">MASTNQGGGSQTEPPPQPPPTSSAHPSDKNADETSSPPPPPSATNYPNHPPPGSGYPPPPYGAYYPSAGYPPAGQNPHAYPQGYAAYTDGYPTGYQNHPPAAPYYGPPPSYATASAGNRFLRSFILCCCIILSFIFLGSVLMALTLRPELPNYKVVSMSVKNFTTTPTLFGEWDTKISIQNPNQKLRAYFSHFRVDVVYKEDIVSVNYARDFALNTNEIREMEVMGSSTRANESTMEKITKDAMEKERAIGSIIFTFRVSSINAFESGSFSTRKAEIIAICEGLKIVFPNNSTTGTLDNGGAPVACNLYM</sequence>
<comment type="caution">
    <text evidence="5">The sequence shown here is derived from an EMBL/GenBank/DDBJ whole genome shotgun (WGS) entry which is preliminary data.</text>
</comment>
<dbReference type="Proteomes" id="UP001372338">
    <property type="component" value="Unassembled WGS sequence"/>
</dbReference>
<evidence type="ECO:0000256" key="3">
    <source>
        <dbReference type="SAM" id="MobiDB-lite"/>
    </source>
</evidence>
<dbReference type="GO" id="GO:0098542">
    <property type="term" value="P:defense response to other organism"/>
    <property type="evidence" value="ECO:0007669"/>
    <property type="project" value="InterPro"/>
</dbReference>
<reference evidence="5 6" key="1">
    <citation type="submission" date="2024-01" db="EMBL/GenBank/DDBJ databases">
        <title>The genomes of 5 underutilized Papilionoideae crops provide insights into root nodulation and disease resistanc.</title>
        <authorList>
            <person name="Yuan L."/>
        </authorList>
    </citation>
    <scope>NUCLEOTIDE SEQUENCE [LARGE SCALE GENOMIC DNA]</scope>
    <source>
        <strain evidence="5">ZHUSHIDOU_FW_LH</strain>
        <tissue evidence="5">Leaf</tissue>
    </source>
</reference>
<comment type="subcellular location">
    <subcellularLocation>
        <location evidence="1">Membrane</location>
    </subcellularLocation>
</comment>
<evidence type="ECO:0008006" key="7">
    <source>
        <dbReference type="Google" id="ProtNLM"/>
    </source>
</evidence>
<feature type="region of interest" description="Disordered" evidence="3">
    <location>
        <begin position="1"/>
        <end position="58"/>
    </location>
</feature>
<name>A0AAN9I7T5_CROPI</name>
<feature type="compositionally biased region" description="Pro residues" evidence="3">
    <location>
        <begin position="36"/>
        <end position="58"/>
    </location>
</feature>
<evidence type="ECO:0000256" key="1">
    <source>
        <dbReference type="ARBA" id="ARBA00004370"/>
    </source>
</evidence>
<proteinExistence type="predicted"/>
<protein>
    <recommendedName>
        <fullName evidence="7">Late embryogenesis abundant protein LEA-2 subgroup domain-containing protein</fullName>
    </recommendedName>
</protein>